<organism evidence="3 4">
    <name type="scientific">Lachnellula willkommii</name>
    <dbReference type="NCBI Taxonomy" id="215461"/>
    <lineage>
        <taxon>Eukaryota</taxon>
        <taxon>Fungi</taxon>
        <taxon>Dikarya</taxon>
        <taxon>Ascomycota</taxon>
        <taxon>Pezizomycotina</taxon>
        <taxon>Leotiomycetes</taxon>
        <taxon>Helotiales</taxon>
        <taxon>Lachnaceae</taxon>
        <taxon>Lachnellula</taxon>
    </lineage>
</organism>
<keyword evidence="4" id="KW-1185">Reference proteome</keyword>
<dbReference type="PANTHER" id="PTHR24320">
    <property type="entry name" value="RETINOL DEHYDROGENASE"/>
    <property type="match status" value="1"/>
</dbReference>
<feature type="non-terminal residue" evidence="3">
    <location>
        <position position="1"/>
    </location>
</feature>
<gene>
    <name evidence="3" type="primary">bli-4</name>
    <name evidence="3" type="ORF">LAWI1_G002254</name>
</gene>
<dbReference type="Pfam" id="PF00106">
    <property type="entry name" value="adh_short"/>
    <property type="match status" value="1"/>
</dbReference>
<sequence>LSKRPYQQTHFKMAAVVDTVKNTIAENFGGAAHNLASKDQQFSISEVPDLSGKVAVVTGGTAGIGYACVHTMLSNNISKLFIISSTKATYDEAHKSITEDLGEAAARKITYLECDMSDWPKVAATANKIADQTDRVDIMINDAGRGIMTYQLTDYGVDRHMAVNHFGHVILTSHLIPLLKSTAEKGNTVRLVGLGSNAHQGAPSDCKFASLEELNQDLGPNGQYGRSKLAVMLYHKYLAKHLTSSHPKILSNSVHPGFVETKMSQDDIHEPYPVAGYAMSVGMKPFKKDQWQGATSALYCATKTEKSGQYVCPPAIPEEGSKLAQDEDLAEALMALTKKVVKEKTYSESVQQGCPFEFY</sequence>
<keyword evidence="2" id="KW-0560">Oxidoreductase</keyword>
<dbReference type="PANTHER" id="PTHR24320:SF33">
    <property type="entry name" value="OXIDOREDUCTASE BLI-4, MITOCHONDRIAL-RELATED"/>
    <property type="match status" value="1"/>
</dbReference>
<dbReference type="InterPro" id="IPR036291">
    <property type="entry name" value="NAD(P)-bd_dom_sf"/>
</dbReference>
<name>A0A559MGV6_9HELO</name>
<dbReference type="EMBL" id="QGML01000369">
    <property type="protein sequence ID" value="TVY92190.1"/>
    <property type="molecule type" value="Genomic_DNA"/>
</dbReference>
<evidence type="ECO:0000256" key="1">
    <source>
        <dbReference type="ARBA" id="ARBA00006484"/>
    </source>
</evidence>
<dbReference type="Proteomes" id="UP000315522">
    <property type="component" value="Unassembled WGS sequence"/>
</dbReference>
<dbReference type="PRINTS" id="PR00081">
    <property type="entry name" value="GDHRDH"/>
</dbReference>
<dbReference type="InterPro" id="IPR002347">
    <property type="entry name" value="SDR_fam"/>
</dbReference>
<dbReference type="AlphaFoldDB" id="A0A559MGV6"/>
<dbReference type="GO" id="GO:0016491">
    <property type="term" value="F:oxidoreductase activity"/>
    <property type="evidence" value="ECO:0007669"/>
    <property type="project" value="UniProtKB-KW"/>
</dbReference>
<evidence type="ECO:0000313" key="3">
    <source>
        <dbReference type="EMBL" id="TVY92190.1"/>
    </source>
</evidence>
<proteinExistence type="inferred from homology"/>
<accession>A0A559MGV6</accession>
<comment type="similarity">
    <text evidence="1">Belongs to the short-chain dehydrogenases/reductases (SDR) family.</text>
</comment>
<reference evidence="3 4" key="1">
    <citation type="submission" date="2018-05" db="EMBL/GenBank/DDBJ databases">
        <title>Genome sequencing and assembly of the regulated plant pathogen Lachnellula willkommii and related sister species for the development of diagnostic species identification markers.</title>
        <authorList>
            <person name="Giroux E."/>
            <person name="Bilodeau G."/>
        </authorList>
    </citation>
    <scope>NUCLEOTIDE SEQUENCE [LARGE SCALE GENOMIC DNA]</scope>
    <source>
        <strain evidence="3 4">CBS 172.35</strain>
    </source>
</reference>
<dbReference type="Gene3D" id="3.40.50.720">
    <property type="entry name" value="NAD(P)-binding Rossmann-like Domain"/>
    <property type="match status" value="1"/>
</dbReference>
<dbReference type="SUPFAM" id="SSF51735">
    <property type="entry name" value="NAD(P)-binding Rossmann-fold domains"/>
    <property type="match status" value="1"/>
</dbReference>
<evidence type="ECO:0000256" key="2">
    <source>
        <dbReference type="ARBA" id="ARBA00023002"/>
    </source>
</evidence>
<evidence type="ECO:0000313" key="4">
    <source>
        <dbReference type="Proteomes" id="UP000315522"/>
    </source>
</evidence>
<protein>
    <submittedName>
        <fullName evidence="3">Putative oxidoreductase, mitochondrial</fullName>
    </submittedName>
</protein>
<comment type="caution">
    <text evidence="3">The sequence shown here is derived from an EMBL/GenBank/DDBJ whole genome shotgun (WGS) entry which is preliminary data.</text>
</comment>